<organism evidence="9 10">
    <name type="scientific">Thermosediminibacter oceani (strain ATCC BAA-1034 / DSM 16646 / JW/IW-1228P)</name>
    <dbReference type="NCBI Taxonomy" id="555079"/>
    <lineage>
        <taxon>Bacteria</taxon>
        <taxon>Bacillati</taxon>
        <taxon>Bacillota</taxon>
        <taxon>Clostridia</taxon>
        <taxon>Thermosediminibacterales</taxon>
        <taxon>Thermosediminibacteraceae</taxon>
        <taxon>Thermosediminibacter</taxon>
    </lineage>
</organism>
<gene>
    <name evidence="9" type="ordered locus">Toce_1276</name>
</gene>
<feature type="transmembrane region" description="Helical" evidence="8">
    <location>
        <begin position="132"/>
        <end position="149"/>
    </location>
</feature>
<evidence type="ECO:0000256" key="1">
    <source>
        <dbReference type="ARBA" id="ARBA00004651"/>
    </source>
</evidence>
<dbReference type="GO" id="GO:0005886">
    <property type="term" value="C:plasma membrane"/>
    <property type="evidence" value="ECO:0007669"/>
    <property type="project" value="UniProtKB-SubCell"/>
</dbReference>
<feature type="binding site" evidence="7">
    <location>
        <position position="147"/>
    </location>
    <ligand>
        <name>Mg(2+)</name>
        <dbReference type="ChEBI" id="CHEBI:18420"/>
    </ligand>
</feature>
<dbReference type="GO" id="GO:0016780">
    <property type="term" value="F:phosphotransferase activity, for other substituted phosphate groups"/>
    <property type="evidence" value="ECO:0007669"/>
    <property type="project" value="InterPro"/>
</dbReference>
<comment type="subcellular location">
    <subcellularLocation>
        <location evidence="1">Cell membrane</location>
        <topology evidence="1">Multi-pass membrane protein</topology>
    </subcellularLocation>
</comment>
<keyword evidence="7" id="KW-0460">Magnesium</keyword>
<feature type="transmembrane region" description="Helical" evidence="8">
    <location>
        <begin position="156"/>
        <end position="173"/>
    </location>
</feature>
<evidence type="ECO:0000313" key="10">
    <source>
        <dbReference type="Proteomes" id="UP000000272"/>
    </source>
</evidence>
<dbReference type="GO" id="GO:0071555">
    <property type="term" value="P:cell wall organization"/>
    <property type="evidence" value="ECO:0007669"/>
    <property type="project" value="TreeGrafter"/>
</dbReference>
<evidence type="ECO:0000256" key="4">
    <source>
        <dbReference type="ARBA" id="ARBA00022692"/>
    </source>
</evidence>
<dbReference type="STRING" id="555079.Toce_1276"/>
<reference evidence="9 10" key="1">
    <citation type="journal article" date="2010" name="Stand. Genomic Sci.">
        <title>Complete genome sequence of Thermosediminibacter oceani type strain (JW/IW-1228P).</title>
        <authorList>
            <person name="Pitluck S."/>
            <person name="Yasawong M."/>
            <person name="Munk C."/>
            <person name="Nolan M."/>
            <person name="Lapidus A."/>
            <person name="Lucas S."/>
            <person name="Glavina Del Rio T."/>
            <person name="Tice H."/>
            <person name="Cheng J.F."/>
            <person name="Bruce D."/>
            <person name="Detter C."/>
            <person name="Tapia R."/>
            <person name="Han C."/>
            <person name="Goodwin L."/>
            <person name="Liolios K."/>
            <person name="Ivanova N."/>
            <person name="Mavromatis K."/>
            <person name="Mikhailova N."/>
            <person name="Pati A."/>
            <person name="Chen A."/>
            <person name="Palaniappan K."/>
            <person name="Land M."/>
            <person name="Hauser L."/>
            <person name="Chang Y.J."/>
            <person name="Jeffries C.D."/>
            <person name="Rohde M."/>
            <person name="Spring S."/>
            <person name="Sikorski J."/>
            <person name="Goker M."/>
            <person name="Woyke T."/>
            <person name="Bristow J."/>
            <person name="Eisen J.A."/>
            <person name="Markowitz V."/>
            <person name="Hugenholtz P."/>
            <person name="Kyrpides N.C."/>
            <person name="Klenk H.P."/>
        </authorList>
    </citation>
    <scope>NUCLEOTIDE SEQUENCE [LARGE SCALE GENOMIC DNA]</scope>
    <source>
        <strain evidence="10">ATCC BAA-1034 / DSM 16646 / JW/IW-1228P</strain>
    </source>
</reference>
<feature type="transmembrane region" description="Helical" evidence="8">
    <location>
        <begin position="232"/>
        <end position="252"/>
    </location>
</feature>
<accession>D9S3Q5</accession>
<dbReference type="GO" id="GO:0044038">
    <property type="term" value="P:cell wall macromolecule biosynthetic process"/>
    <property type="evidence" value="ECO:0007669"/>
    <property type="project" value="TreeGrafter"/>
</dbReference>
<name>D9S3Q5_THEOJ</name>
<dbReference type="Pfam" id="PF00953">
    <property type="entry name" value="Glycos_transf_4"/>
    <property type="match status" value="1"/>
</dbReference>
<evidence type="ECO:0000256" key="5">
    <source>
        <dbReference type="ARBA" id="ARBA00022989"/>
    </source>
</evidence>
<dbReference type="PANTHER" id="PTHR22926">
    <property type="entry name" value="PHOSPHO-N-ACETYLMURAMOYL-PENTAPEPTIDE-TRANSFERASE"/>
    <property type="match status" value="1"/>
</dbReference>
<feature type="transmembrane region" description="Helical" evidence="8">
    <location>
        <begin position="179"/>
        <end position="196"/>
    </location>
</feature>
<dbReference type="KEGG" id="toc:Toce_1276"/>
<keyword evidence="5 8" id="KW-1133">Transmembrane helix</keyword>
<keyword evidence="3" id="KW-0808">Transferase</keyword>
<evidence type="ECO:0000313" key="9">
    <source>
        <dbReference type="EMBL" id="ADL08032.1"/>
    </source>
</evidence>
<protein>
    <recommendedName>
        <fullName evidence="11">Glycosyl transferase family 4</fullName>
    </recommendedName>
</protein>
<dbReference type="EMBL" id="CP002131">
    <property type="protein sequence ID" value="ADL08032.1"/>
    <property type="molecule type" value="Genomic_DNA"/>
</dbReference>
<evidence type="ECO:0000256" key="6">
    <source>
        <dbReference type="ARBA" id="ARBA00023136"/>
    </source>
</evidence>
<dbReference type="RefSeq" id="WP_013276071.1">
    <property type="nucleotide sequence ID" value="NC_014377.1"/>
</dbReference>
<evidence type="ECO:0000256" key="3">
    <source>
        <dbReference type="ARBA" id="ARBA00022679"/>
    </source>
</evidence>
<keyword evidence="10" id="KW-1185">Reference proteome</keyword>
<dbReference type="eggNOG" id="COG0472">
    <property type="taxonomic scope" value="Bacteria"/>
</dbReference>
<feature type="transmembrane region" description="Helical" evidence="8">
    <location>
        <begin position="208"/>
        <end position="226"/>
    </location>
</feature>
<feature type="transmembrane region" description="Helical" evidence="8">
    <location>
        <begin position="36"/>
        <end position="58"/>
    </location>
</feature>
<keyword evidence="2" id="KW-1003">Cell membrane</keyword>
<dbReference type="PANTHER" id="PTHR22926:SF3">
    <property type="entry name" value="UNDECAPRENYL-PHOSPHATE ALPHA-N-ACETYLGLUCOSAMINYL 1-PHOSPHATE TRANSFERASE"/>
    <property type="match status" value="1"/>
</dbReference>
<evidence type="ECO:0000256" key="7">
    <source>
        <dbReference type="PIRSR" id="PIRSR600715-1"/>
    </source>
</evidence>
<keyword evidence="4 8" id="KW-0812">Transmembrane</keyword>
<dbReference type="OrthoDB" id="2679245at2"/>
<comment type="cofactor">
    <cofactor evidence="7">
        <name>Mg(2+)</name>
        <dbReference type="ChEBI" id="CHEBI:18420"/>
    </cofactor>
</comment>
<keyword evidence="6 8" id="KW-0472">Membrane</keyword>
<sequence length="262" mass="28730">MSAILLSILITLLFLENFRTWEKAVKKTNYRNRQVITAGGVVFVIVAILTNIFNALIIKYHPVSESLILAAAGMGFSGLMDDVYGSNTAKGLKGHFSELLRGRITTGSLKAVLGFAVAYLISLKKGGSPLEVVVNALIIALAANLLNLMDLRPGRACRFFLCSTGILCLYFIFTNNTYLIPWLLPLAASALVFLFYDSMEIVMMGDTGANVLGMSLGVMIAWGASYNVRMSVLALFIGIHLLAEYYSISRIIERLSMIRKKI</sequence>
<dbReference type="GO" id="GO:0046872">
    <property type="term" value="F:metal ion binding"/>
    <property type="evidence" value="ECO:0007669"/>
    <property type="project" value="UniProtKB-KW"/>
</dbReference>
<feature type="binding site" evidence="7">
    <location>
        <position position="206"/>
    </location>
    <ligand>
        <name>Mg(2+)</name>
        <dbReference type="ChEBI" id="CHEBI:18420"/>
    </ligand>
</feature>
<dbReference type="AlphaFoldDB" id="D9S3Q5"/>
<dbReference type="InterPro" id="IPR000715">
    <property type="entry name" value="Glycosyl_transferase_4"/>
</dbReference>
<evidence type="ECO:0008006" key="11">
    <source>
        <dbReference type="Google" id="ProtNLM"/>
    </source>
</evidence>
<keyword evidence="7" id="KW-0479">Metal-binding</keyword>
<proteinExistence type="predicted"/>
<evidence type="ECO:0000256" key="2">
    <source>
        <dbReference type="ARBA" id="ARBA00022475"/>
    </source>
</evidence>
<evidence type="ECO:0000256" key="8">
    <source>
        <dbReference type="SAM" id="Phobius"/>
    </source>
</evidence>
<feature type="transmembrane region" description="Helical" evidence="8">
    <location>
        <begin position="100"/>
        <end position="120"/>
    </location>
</feature>
<dbReference type="Proteomes" id="UP000000272">
    <property type="component" value="Chromosome"/>
</dbReference>
<dbReference type="HOGENOM" id="CLU_078449_0_0_9"/>